<dbReference type="AlphaFoldDB" id="M2WLN5"/>
<sequence>MHRTSADEVAIEPLLDHVFTKSCRRVPLNNIIIIVQSLVIALLSTALALSTWHGASAVDPGFPTDYGDLGNLIGFVERPFLNPIQPTDDEEYLQIVWDHASVRYGGEPGIDIDLAWDDLLSRTVFNISVSDPEAGPTLGKTYVYDDGNVTIGLEVYHALHCLNQIRLQLWPETYIFDQLQEETDIHRYHCIDYLRQYIQCNVDLTPMWSYKQANHEALLLRPYVPHTCRDIDMLNRWIDEKRT</sequence>
<dbReference type="PANTHER" id="PTHR33365">
    <property type="entry name" value="YALI0B05434P"/>
    <property type="match status" value="1"/>
</dbReference>
<evidence type="ECO:0000256" key="3">
    <source>
        <dbReference type="SAM" id="Phobius"/>
    </source>
</evidence>
<dbReference type="PANTHER" id="PTHR33365:SF4">
    <property type="entry name" value="CYCLOCHLOROTINE BIOSYNTHESIS PROTEIN O"/>
    <property type="match status" value="1"/>
</dbReference>
<keyword evidence="3" id="KW-1133">Transmembrane helix</keyword>
<dbReference type="Pfam" id="PF11807">
    <property type="entry name" value="UstYa"/>
    <property type="match status" value="1"/>
</dbReference>
<dbReference type="eggNOG" id="ENOG502R9IM">
    <property type="taxonomic scope" value="Eukaryota"/>
</dbReference>
<comment type="similarity">
    <text evidence="2">Belongs to the ustYa family.</text>
</comment>
<reference evidence="5" key="1">
    <citation type="journal article" date="2012" name="PLoS Genet.">
        <title>The genomes of the fungal plant pathogens Cladosporium fulvum and Dothistroma septosporum reveal adaptation to different hosts and lifestyles but also signatures of common ancestry.</title>
        <authorList>
            <person name="de Wit P.J.G.M."/>
            <person name="van der Burgt A."/>
            <person name="Oekmen B."/>
            <person name="Stergiopoulos I."/>
            <person name="Abd-Elsalam K.A."/>
            <person name="Aerts A.L."/>
            <person name="Bahkali A.H."/>
            <person name="Beenen H.G."/>
            <person name="Chettri P."/>
            <person name="Cox M.P."/>
            <person name="Datema E."/>
            <person name="de Vries R.P."/>
            <person name="Dhillon B."/>
            <person name="Ganley A.R."/>
            <person name="Griffiths S.A."/>
            <person name="Guo Y."/>
            <person name="Hamelin R.C."/>
            <person name="Henrissat B."/>
            <person name="Kabir M.S."/>
            <person name="Jashni M.K."/>
            <person name="Kema G."/>
            <person name="Klaubauf S."/>
            <person name="Lapidus A."/>
            <person name="Levasseur A."/>
            <person name="Lindquist E."/>
            <person name="Mehrabi R."/>
            <person name="Ohm R.A."/>
            <person name="Owen T.J."/>
            <person name="Salamov A."/>
            <person name="Schwelm A."/>
            <person name="Schijlen E."/>
            <person name="Sun H."/>
            <person name="van den Burg H.A."/>
            <person name="van Ham R.C.H.J."/>
            <person name="Zhang S."/>
            <person name="Goodwin S.B."/>
            <person name="Grigoriev I.V."/>
            <person name="Collemare J."/>
            <person name="Bradshaw R.E."/>
        </authorList>
    </citation>
    <scope>NUCLEOTIDE SEQUENCE [LARGE SCALE GENOMIC DNA]</scope>
    <source>
        <strain evidence="5">NZE10 / CBS 128990</strain>
    </source>
</reference>
<keyword evidence="5" id="KW-1185">Reference proteome</keyword>
<comment type="pathway">
    <text evidence="1">Mycotoxin biosynthesis.</text>
</comment>
<accession>M2WLN5</accession>
<name>M2WLN5_DOTSN</name>
<dbReference type="Proteomes" id="UP000016933">
    <property type="component" value="Unassembled WGS sequence"/>
</dbReference>
<keyword evidence="3" id="KW-0472">Membrane</keyword>
<dbReference type="STRING" id="675120.M2WLN5"/>
<protein>
    <submittedName>
        <fullName evidence="4">Uncharacterized protein</fullName>
    </submittedName>
</protein>
<dbReference type="OrthoDB" id="3687641at2759"/>
<organism evidence="4 5">
    <name type="scientific">Dothistroma septosporum (strain NZE10 / CBS 128990)</name>
    <name type="common">Red band needle blight fungus</name>
    <name type="synonym">Mycosphaerella pini</name>
    <dbReference type="NCBI Taxonomy" id="675120"/>
    <lineage>
        <taxon>Eukaryota</taxon>
        <taxon>Fungi</taxon>
        <taxon>Dikarya</taxon>
        <taxon>Ascomycota</taxon>
        <taxon>Pezizomycotina</taxon>
        <taxon>Dothideomycetes</taxon>
        <taxon>Dothideomycetidae</taxon>
        <taxon>Mycosphaerellales</taxon>
        <taxon>Mycosphaerellaceae</taxon>
        <taxon>Dothistroma</taxon>
    </lineage>
</organism>
<evidence type="ECO:0000256" key="1">
    <source>
        <dbReference type="ARBA" id="ARBA00004685"/>
    </source>
</evidence>
<gene>
    <name evidence="4" type="ORF">DOTSEDRAFT_53901</name>
</gene>
<keyword evidence="3" id="KW-0812">Transmembrane</keyword>
<dbReference type="InterPro" id="IPR021765">
    <property type="entry name" value="UstYa-like"/>
</dbReference>
<dbReference type="GO" id="GO:0043386">
    <property type="term" value="P:mycotoxin biosynthetic process"/>
    <property type="evidence" value="ECO:0007669"/>
    <property type="project" value="InterPro"/>
</dbReference>
<dbReference type="EMBL" id="KB446540">
    <property type="protein sequence ID" value="EME42938.1"/>
    <property type="molecule type" value="Genomic_DNA"/>
</dbReference>
<evidence type="ECO:0000313" key="4">
    <source>
        <dbReference type="EMBL" id="EME42938.1"/>
    </source>
</evidence>
<feature type="transmembrane region" description="Helical" evidence="3">
    <location>
        <begin position="31"/>
        <end position="52"/>
    </location>
</feature>
<proteinExistence type="inferred from homology"/>
<evidence type="ECO:0000256" key="2">
    <source>
        <dbReference type="ARBA" id="ARBA00035112"/>
    </source>
</evidence>
<dbReference type="OMA" id="MHRTSAD"/>
<reference evidence="4 5" key="2">
    <citation type="journal article" date="2012" name="PLoS Pathog.">
        <title>Diverse lifestyles and strategies of plant pathogenesis encoded in the genomes of eighteen Dothideomycetes fungi.</title>
        <authorList>
            <person name="Ohm R.A."/>
            <person name="Feau N."/>
            <person name="Henrissat B."/>
            <person name="Schoch C.L."/>
            <person name="Horwitz B.A."/>
            <person name="Barry K.W."/>
            <person name="Condon B.J."/>
            <person name="Copeland A.C."/>
            <person name="Dhillon B."/>
            <person name="Glaser F."/>
            <person name="Hesse C.N."/>
            <person name="Kosti I."/>
            <person name="LaButti K."/>
            <person name="Lindquist E.A."/>
            <person name="Lucas S."/>
            <person name="Salamov A.A."/>
            <person name="Bradshaw R.E."/>
            <person name="Ciuffetti L."/>
            <person name="Hamelin R.C."/>
            <person name="Kema G.H.J."/>
            <person name="Lawrence C."/>
            <person name="Scott J.A."/>
            <person name="Spatafora J.W."/>
            <person name="Turgeon B.G."/>
            <person name="de Wit P.J.G.M."/>
            <person name="Zhong S."/>
            <person name="Goodwin S.B."/>
            <person name="Grigoriev I.V."/>
        </authorList>
    </citation>
    <scope>NUCLEOTIDE SEQUENCE [LARGE SCALE GENOMIC DNA]</scope>
    <source>
        <strain evidence="5">NZE10 / CBS 128990</strain>
    </source>
</reference>
<dbReference type="HOGENOM" id="CLU_042941_2_3_1"/>
<evidence type="ECO:0000313" key="5">
    <source>
        <dbReference type="Proteomes" id="UP000016933"/>
    </source>
</evidence>